<evidence type="ECO:0000256" key="7">
    <source>
        <dbReference type="ARBA" id="ARBA00022679"/>
    </source>
</evidence>
<dbReference type="GO" id="GO:0006493">
    <property type="term" value="P:protein O-linked glycosylation"/>
    <property type="evidence" value="ECO:0007669"/>
    <property type="project" value="TreeGrafter"/>
</dbReference>
<dbReference type="GO" id="GO:0006024">
    <property type="term" value="P:glycosaminoglycan biosynthetic process"/>
    <property type="evidence" value="ECO:0007669"/>
    <property type="project" value="UniProtKB-ARBA"/>
</dbReference>
<dbReference type="GO" id="GO:0047220">
    <property type="term" value="F:galactosylxylosylprotein 3-beta-galactosyltransferase activity"/>
    <property type="evidence" value="ECO:0007669"/>
    <property type="project" value="UniProtKB-ARBA"/>
</dbReference>
<keyword evidence="12 15" id="KW-0472">Membrane</keyword>
<evidence type="ECO:0000256" key="11">
    <source>
        <dbReference type="ARBA" id="ARBA00023034"/>
    </source>
</evidence>
<comment type="subcellular location">
    <subcellularLocation>
        <location evidence="2 15">Golgi apparatus membrane</location>
        <topology evidence="2 15">Single-pass type II membrane protein</topology>
    </subcellularLocation>
</comment>
<evidence type="ECO:0000256" key="1">
    <source>
        <dbReference type="ARBA" id="ARBA00001936"/>
    </source>
</evidence>
<dbReference type="AlphaFoldDB" id="A0A7D9D7K7"/>
<evidence type="ECO:0000256" key="3">
    <source>
        <dbReference type="ARBA" id="ARBA00004840"/>
    </source>
</evidence>
<proteinExistence type="inferred from homology"/>
<reference evidence="16" key="1">
    <citation type="submission" date="2020-04" db="EMBL/GenBank/DDBJ databases">
        <authorList>
            <person name="Alioto T."/>
            <person name="Alioto T."/>
            <person name="Gomez Garrido J."/>
        </authorList>
    </citation>
    <scope>NUCLEOTIDE SEQUENCE</scope>
    <source>
        <strain evidence="16">A484AB</strain>
    </source>
</reference>
<evidence type="ECO:0000256" key="15">
    <source>
        <dbReference type="RuleBase" id="RU363063"/>
    </source>
</evidence>
<evidence type="ECO:0000256" key="12">
    <source>
        <dbReference type="ARBA" id="ARBA00023136"/>
    </source>
</evidence>
<evidence type="ECO:0000256" key="4">
    <source>
        <dbReference type="ARBA" id="ARBA00005093"/>
    </source>
</evidence>
<feature type="transmembrane region" description="Helical" evidence="15">
    <location>
        <begin position="16"/>
        <end position="36"/>
    </location>
</feature>
<evidence type="ECO:0000256" key="13">
    <source>
        <dbReference type="ARBA" id="ARBA00023180"/>
    </source>
</evidence>
<keyword evidence="14" id="KW-0464">Manganese</keyword>
<comment type="pathway">
    <text evidence="3">Glycan metabolism; chondroitin sulfate biosynthesis.</text>
</comment>
<dbReference type="Proteomes" id="UP001152795">
    <property type="component" value="Unassembled WGS sequence"/>
</dbReference>
<keyword evidence="7" id="KW-0808">Transferase</keyword>
<keyword evidence="6 15" id="KW-0328">Glycosyltransferase</keyword>
<comment type="caution">
    <text evidence="16">The sequence shown here is derived from an EMBL/GenBank/DDBJ whole genome shotgun (WGS) entry which is preliminary data.</text>
</comment>
<keyword evidence="11 15" id="KW-0333">Golgi apparatus</keyword>
<evidence type="ECO:0000256" key="10">
    <source>
        <dbReference type="ARBA" id="ARBA00022989"/>
    </source>
</evidence>
<gene>
    <name evidence="16" type="ORF">PACLA_8A073605</name>
</gene>
<keyword evidence="13" id="KW-0325">Glycoprotein</keyword>
<dbReference type="EC" id="2.4.1.-" evidence="15"/>
<dbReference type="PANTHER" id="PTHR11214">
    <property type="entry name" value="BETA-1,3-N-ACETYLGLUCOSAMINYLTRANSFERASE"/>
    <property type="match status" value="1"/>
</dbReference>
<evidence type="ECO:0000256" key="5">
    <source>
        <dbReference type="ARBA" id="ARBA00008661"/>
    </source>
</evidence>
<accession>A0A7D9D7K7</accession>
<keyword evidence="8 15" id="KW-0812">Transmembrane</keyword>
<name>A0A7D9D7K7_PARCT</name>
<evidence type="ECO:0000256" key="2">
    <source>
        <dbReference type="ARBA" id="ARBA00004323"/>
    </source>
</evidence>
<evidence type="ECO:0000313" key="17">
    <source>
        <dbReference type="Proteomes" id="UP001152795"/>
    </source>
</evidence>
<protein>
    <recommendedName>
        <fullName evidence="15">Hexosyltransferase</fullName>
        <ecNumber evidence="15">2.4.1.-</ecNumber>
    </recommendedName>
</protein>
<comment type="cofactor">
    <cofactor evidence="1">
        <name>Mn(2+)</name>
        <dbReference type="ChEBI" id="CHEBI:29035"/>
    </cofactor>
</comment>
<dbReference type="InterPro" id="IPR002659">
    <property type="entry name" value="Glyco_trans_31"/>
</dbReference>
<comment type="similarity">
    <text evidence="5 15">Belongs to the glycosyltransferase 31 family.</text>
</comment>
<dbReference type="FunFam" id="3.90.550.50:FF:000018">
    <property type="entry name" value="Hexosyltransferase"/>
    <property type="match status" value="1"/>
</dbReference>
<dbReference type="EMBL" id="CACRXK020000071">
    <property type="protein sequence ID" value="CAB3977793.1"/>
    <property type="molecule type" value="Genomic_DNA"/>
</dbReference>
<dbReference type="Pfam" id="PF01762">
    <property type="entry name" value="Galactosyl_T"/>
    <property type="match status" value="1"/>
</dbReference>
<dbReference type="OrthoDB" id="1158011at2759"/>
<evidence type="ECO:0000256" key="6">
    <source>
        <dbReference type="ARBA" id="ARBA00022676"/>
    </source>
</evidence>
<dbReference type="PANTHER" id="PTHR11214:SF3">
    <property type="entry name" value="BETA-1,3-GALACTOSYLTRANSFERASE 6"/>
    <property type="match status" value="1"/>
</dbReference>
<keyword evidence="10 15" id="KW-1133">Transmembrane helix</keyword>
<comment type="pathway">
    <text evidence="4">Glycan metabolism; heparan sulfate biosynthesis.</text>
</comment>
<keyword evidence="9 15" id="KW-0735">Signal-anchor</keyword>
<evidence type="ECO:0000256" key="8">
    <source>
        <dbReference type="ARBA" id="ARBA00022692"/>
    </source>
</evidence>
<dbReference type="GO" id="GO:0000139">
    <property type="term" value="C:Golgi membrane"/>
    <property type="evidence" value="ECO:0007669"/>
    <property type="project" value="UniProtKB-SubCell"/>
</dbReference>
<sequence>MFRRVRVIFGIRSNSIFVLLYLFGVALIFYIGLYSASTVVVENSSCGCTCVNTTSTSEDNKNCLQSKINSKVRRTETFLLIIVLTGPRNIERRNAMRLTWLNVTKFPSVSRRFVIGTSELDSNTKESLEQEQKLHGDMLFLPEFKDAYNQLTKKLLSALLWINEHIDCSFVMKVDDDTFARLDIIEQELKIKYHLIDNLYWGFHRGSSRVKYSGPWAEPKWILCDRYLPYALGGGYIVSRKLVEYISNISSLLVLYNSEDVSLGTWLSPIQLTRIHDPRFDTEWRSRGCRNAHIVSHKQSIEDMYNKFRMLQNHGKLCMKEEFLAQSFIYSWNVPPSQCCERKYGIP</sequence>
<organism evidence="16 17">
    <name type="scientific">Paramuricea clavata</name>
    <name type="common">Red gorgonian</name>
    <name type="synonym">Violescent sea-whip</name>
    <dbReference type="NCBI Taxonomy" id="317549"/>
    <lineage>
        <taxon>Eukaryota</taxon>
        <taxon>Metazoa</taxon>
        <taxon>Cnidaria</taxon>
        <taxon>Anthozoa</taxon>
        <taxon>Octocorallia</taxon>
        <taxon>Malacalcyonacea</taxon>
        <taxon>Plexauridae</taxon>
        <taxon>Paramuricea</taxon>
    </lineage>
</organism>
<keyword evidence="17" id="KW-1185">Reference proteome</keyword>
<dbReference type="Gene3D" id="3.90.550.50">
    <property type="match status" value="1"/>
</dbReference>
<evidence type="ECO:0000256" key="9">
    <source>
        <dbReference type="ARBA" id="ARBA00022968"/>
    </source>
</evidence>
<evidence type="ECO:0000313" key="16">
    <source>
        <dbReference type="EMBL" id="CAB3977793.1"/>
    </source>
</evidence>
<evidence type="ECO:0000256" key="14">
    <source>
        <dbReference type="ARBA" id="ARBA00023211"/>
    </source>
</evidence>